<reference evidence="3 4" key="1">
    <citation type="submission" date="2020-10" db="EMBL/GenBank/DDBJ databases">
        <title>Ca. Dormibacterota MAGs.</title>
        <authorList>
            <person name="Montgomery K."/>
        </authorList>
    </citation>
    <scope>NUCLEOTIDE SEQUENCE [LARGE SCALE GENOMIC DNA]</scope>
    <source>
        <strain evidence="3">Mitchell_Peninsula_5</strain>
    </source>
</reference>
<dbReference type="Proteomes" id="UP000614410">
    <property type="component" value="Unassembled WGS sequence"/>
</dbReference>
<evidence type="ECO:0000256" key="1">
    <source>
        <dbReference type="SAM" id="MobiDB-lite"/>
    </source>
</evidence>
<gene>
    <name evidence="3" type="ORF">JF887_12885</name>
</gene>
<accession>A0A934KSG1</accession>
<evidence type="ECO:0000256" key="2">
    <source>
        <dbReference type="SAM" id="Phobius"/>
    </source>
</evidence>
<comment type="caution">
    <text evidence="3">The sequence shown here is derived from an EMBL/GenBank/DDBJ whole genome shotgun (WGS) entry which is preliminary data.</text>
</comment>
<sequence>MPSRARQNRFDVPRQRGVGAALRRWTIPAIGALTPVGLIVVNIAAFIVQHLAAFRLGISILALVSGIMLNAWTGLKIYGVAKSRFPNFGLLHDHNQEVLLVVGMAVIVAISFVEALFCYNGLGDERALPNASTFYLGVVAIAIPIVLQGVFGRLTGGRSGTDRSKRTDGYPAPPPPPSDGWEPL</sequence>
<dbReference type="AlphaFoldDB" id="A0A934KSG1"/>
<keyword evidence="2" id="KW-1133">Transmembrane helix</keyword>
<dbReference type="EMBL" id="JAEKNN010000061">
    <property type="protein sequence ID" value="MBJ7610307.1"/>
    <property type="molecule type" value="Genomic_DNA"/>
</dbReference>
<protein>
    <submittedName>
        <fullName evidence="3">Uncharacterized protein</fullName>
    </submittedName>
</protein>
<feature type="transmembrane region" description="Helical" evidence="2">
    <location>
        <begin position="134"/>
        <end position="156"/>
    </location>
</feature>
<organism evidence="3 4">
    <name type="scientific">Candidatus Amunia macphersoniae</name>
    <dbReference type="NCBI Taxonomy" id="3127014"/>
    <lineage>
        <taxon>Bacteria</taxon>
        <taxon>Bacillati</taxon>
        <taxon>Candidatus Dormiibacterota</taxon>
        <taxon>Candidatus Dormibacteria</taxon>
        <taxon>Candidatus Aeolococcales</taxon>
        <taxon>Candidatus Aeolococcaceae</taxon>
        <taxon>Candidatus Amunia</taxon>
    </lineage>
</organism>
<evidence type="ECO:0000313" key="4">
    <source>
        <dbReference type="Proteomes" id="UP000614410"/>
    </source>
</evidence>
<keyword evidence="2" id="KW-0472">Membrane</keyword>
<feature type="transmembrane region" description="Helical" evidence="2">
    <location>
        <begin position="98"/>
        <end position="122"/>
    </location>
</feature>
<feature type="transmembrane region" description="Helical" evidence="2">
    <location>
        <begin position="25"/>
        <end position="48"/>
    </location>
</feature>
<evidence type="ECO:0000313" key="3">
    <source>
        <dbReference type="EMBL" id="MBJ7610307.1"/>
    </source>
</evidence>
<proteinExistence type="predicted"/>
<feature type="region of interest" description="Disordered" evidence="1">
    <location>
        <begin position="157"/>
        <end position="184"/>
    </location>
</feature>
<keyword evidence="2" id="KW-0812">Transmembrane</keyword>
<feature type="transmembrane region" description="Helical" evidence="2">
    <location>
        <begin position="54"/>
        <end position="78"/>
    </location>
</feature>
<name>A0A934KSG1_9BACT</name>